<evidence type="ECO:0000256" key="7">
    <source>
        <dbReference type="SAM" id="Phobius"/>
    </source>
</evidence>
<accession>A0ABS7DC72</accession>
<dbReference type="PROSITE" id="PS00211">
    <property type="entry name" value="ABC_TRANSPORTER_1"/>
    <property type="match status" value="1"/>
</dbReference>
<evidence type="ECO:0000256" key="4">
    <source>
        <dbReference type="ARBA" id="ARBA00022840"/>
    </source>
</evidence>
<evidence type="ECO:0000256" key="1">
    <source>
        <dbReference type="ARBA" id="ARBA00004651"/>
    </source>
</evidence>
<dbReference type="InterPro" id="IPR027417">
    <property type="entry name" value="P-loop_NTPase"/>
</dbReference>
<evidence type="ECO:0000313" key="11">
    <source>
        <dbReference type="Proteomes" id="UP000812277"/>
    </source>
</evidence>
<dbReference type="InterPro" id="IPR003439">
    <property type="entry name" value="ABC_transporter-like_ATP-bd"/>
</dbReference>
<feature type="transmembrane region" description="Helical" evidence="7">
    <location>
        <begin position="67"/>
        <end position="88"/>
    </location>
</feature>
<evidence type="ECO:0000256" key="2">
    <source>
        <dbReference type="ARBA" id="ARBA00022692"/>
    </source>
</evidence>
<dbReference type="GO" id="GO:0005524">
    <property type="term" value="F:ATP binding"/>
    <property type="evidence" value="ECO:0007669"/>
    <property type="project" value="UniProtKB-KW"/>
</dbReference>
<reference evidence="10 11" key="1">
    <citation type="submission" date="2021-07" db="EMBL/GenBank/DDBJ databases">
        <title>Paenibacillus radiodurans sp. nov., isolated from the southeastern edge of Tengger Desert.</title>
        <authorList>
            <person name="Zhang G."/>
        </authorList>
    </citation>
    <scope>NUCLEOTIDE SEQUENCE [LARGE SCALE GENOMIC DNA]</scope>
    <source>
        <strain evidence="10 11">DT7-4</strain>
    </source>
</reference>
<feature type="transmembrane region" description="Helical" evidence="7">
    <location>
        <begin position="252"/>
        <end position="274"/>
    </location>
</feature>
<dbReference type="Pfam" id="PF00005">
    <property type="entry name" value="ABC_tran"/>
    <property type="match status" value="1"/>
</dbReference>
<keyword evidence="3" id="KW-0547">Nucleotide-binding</keyword>
<dbReference type="SUPFAM" id="SSF52540">
    <property type="entry name" value="P-loop containing nucleoside triphosphate hydrolases"/>
    <property type="match status" value="1"/>
</dbReference>
<evidence type="ECO:0000256" key="5">
    <source>
        <dbReference type="ARBA" id="ARBA00022989"/>
    </source>
</evidence>
<dbReference type="InterPro" id="IPR003593">
    <property type="entry name" value="AAA+_ATPase"/>
</dbReference>
<dbReference type="InterPro" id="IPR017871">
    <property type="entry name" value="ABC_transporter-like_CS"/>
</dbReference>
<dbReference type="Pfam" id="PF00664">
    <property type="entry name" value="ABC_membrane"/>
    <property type="match status" value="1"/>
</dbReference>
<keyword evidence="4 10" id="KW-0067">ATP-binding</keyword>
<dbReference type="PROSITE" id="PS50929">
    <property type="entry name" value="ABC_TM1F"/>
    <property type="match status" value="1"/>
</dbReference>
<keyword evidence="5 7" id="KW-1133">Transmembrane helix</keyword>
<organism evidence="10 11">
    <name type="scientific">Paenibacillus oenotherae</name>
    <dbReference type="NCBI Taxonomy" id="1435645"/>
    <lineage>
        <taxon>Bacteria</taxon>
        <taxon>Bacillati</taxon>
        <taxon>Bacillota</taxon>
        <taxon>Bacilli</taxon>
        <taxon>Bacillales</taxon>
        <taxon>Paenibacillaceae</taxon>
        <taxon>Paenibacillus</taxon>
    </lineage>
</organism>
<dbReference type="Proteomes" id="UP000812277">
    <property type="component" value="Unassembled WGS sequence"/>
</dbReference>
<evidence type="ECO:0000259" key="9">
    <source>
        <dbReference type="PROSITE" id="PS50929"/>
    </source>
</evidence>
<name>A0ABS7DC72_9BACL</name>
<keyword evidence="2 7" id="KW-0812">Transmembrane</keyword>
<dbReference type="Gene3D" id="1.20.1560.10">
    <property type="entry name" value="ABC transporter type 1, transmembrane domain"/>
    <property type="match status" value="1"/>
</dbReference>
<comment type="caution">
    <text evidence="10">The sequence shown here is derived from an EMBL/GenBank/DDBJ whole genome shotgun (WGS) entry which is preliminary data.</text>
</comment>
<dbReference type="InterPro" id="IPR036640">
    <property type="entry name" value="ABC1_TM_sf"/>
</dbReference>
<feature type="transmembrane region" description="Helical" evidence="7">
    <location>
        <begin position="168"/>
        <end position="188"/>
    </location>
</feature>
<feature type="domain" description="ABC transmembrane type-1" evidence="9">
    <location>
        <begin position="36"/>
        <end position="309"/>
    </location>
</feature>
<evidence type="ECO:0000256" key="6">
    <source>
        <dbReference type="ARBA" id="ARBA00023136"/>
    </source>
</evidence>
<gene>
    <name evidence="10" type="ORF">K0T92_21725</name>
</gene>
<dbReference type="RefSeq" id="WP_219874596.1">
    <property type="nucleotide sequence ID" value="NZ_JAHZIJ010000023.1"/>
</dbReference>
<dbReference type="InterPro" id="IPR039421">
    <property type="entry name" value="Type_1_exporter"/>
</dbReference>
<feature type="domain" description="ABC transporter" evidence="8">
    <location>
        <begin position="342"/>
        <end position="576"/>
    </location>
</feature>
<protein>
    <submittedName>
        <fullName evidence="10">ABC transporter ATP-binding protein/permease</fullName>
    </submittedName>
</protein>
<sequence>MMIRFQYVREFNRVMAFMKPRAWIYGIGIVGNNVSAALGLNIAMAFIYMDMVNGAVEADMRLLARSVILALAVLAVSSFLCTFLTYMYNKCVRHTMTEIRQISFRHVERLPLAAFERSHSGGMLSRLTNDLNHIEHLYDGAIGGMIYALVVGIGAAVAMFALNWKLAVYAIVLGGVTFLVNTCFAGRFRSMNDDIQRALGRKTELLSDLLSGVQLVKMFQLGAAITGKYDAANREIAALSTKVNRKYALLDGINTILGSMSFIGIVIIGGMMALNDRTDFGTIMAFIKLQGNIGAMFFKAGDLVTDLQRVLAGASRVFEVLDKPVEPERYQSPPARCTDSALEMKDVAFQYEGGKEVLRGLSLTIGKGECAALVGLSGSGKSTIVKLLLGFYPAGSGSMSLLGKPMGAYRLSEIRGLIAYVPQDAFLFDGTIGENIGYGNPRASQADIIAAAKDAHAHDFIMNQPQGYSTAIGERGVRLSGGQKQRIAIARAFLKDAPILLLDEATSALDTESEAIVQGALNQLMQGRTVIMIAHRLSTIERADRIYVVDNGTVLEHGGHEELMGQQSLYKQLYQLQTGDRAG</sequence>
<keyword evidence="6 7" id="KW-0472">Membrane</keyword>
<dbReference type="SMART" id="SM00382">
    <property type="entry name" value="AAA"/>
    <property type="match status" value="1"/>
</dbReference>
<evidence type="ECO:0000313" key="10">
    <source>
        <dbReference type="EMBL" id="MBW7477343.1"/>
    </source>
</evidence>
<feature type="transmembrane region" description="Helical" evidence="7">
    <location>
        <begin position="22"/>
        <end position="47"/>
    </location>
</feature>
<dbReference type="PROSITE" id="PS50893">
    <property type="entry name" value="ABC_TRANSPORTER_2"/>
    <property type="match status" value="1"/>
</dbReference>
<evidence type="ECO:0000259" key="8">
    <source>
        <dbReference type="PROSITE" id="PS50893"/>
    </source>
</evidence>
<dbReference type="InterPro" id="IPR011527">
    <property type="entry name" value="ABC1_TM_dom"/>
</dbReference>
<keyword evidence="11" id="KW-1185">Reference proteome</keyword>
<comment type="subcellular location">
    <subcellularLocation>
        <location evidence="1">Cell membrane</location>
        <topology evidence="1">Multi-pass membrane protein</topology>
    </subcellularLocation>
</comment>
<dbReference type="Gene3D" id="3.40.50.300">
    <property type="entry name" value="P-loop containing nucleotide triphosphate hydrolases"/>
    <property type="match status" value="1"/>
</dbReference>
<dbReference type="PANTHER" id="PTHR43394">
    <property type="entry name" value="ATP-DEPENDENT PERMEASE MDL1, MITOCHONDRIAL"/>
    <property type="match status" value="1"/>
</dbReference>
<evidence type="ECO:0000256" key="3">
    <source>
        <dbReference type="ARBA" id="ARBA00022741"/>
    </source>
</evidence>
<dbReference type="SUPFAM" id="SSF90123">
    <property type="entry name" value="ABC transporter transmembrane region"/>
    <property type="match status" value="1"/>
</dbReference>
<dbReference type="PANTHER" id="PTHR43394:SF1">
    <property type="entry name" value="ATP-BINDING CASSETTE SUB-FAMILY B MEMBER 10, MITOCHONDRIAL"/>
    <property type="match status" value="1"/>
</dbReference>
<feature type="transmembrane region" description="Helical" evidence="7">
    <location>
        <begin position="141"/>
        <end position="162"/>
    </location>
</feature>
<dbReference type="EMBL" id="JAHZIJ010000023">
    <property type="protein sequence ID" value="MBW7477343.1"/>
    <property type="molecule type" value="Genomic_DNA"/>
</dbReference>
<proteinExistence type="predicted"/>